<dbReference type="SUPFAM" id="SSF51069">
    <property type="entry name" value="Carbonic anhydrase"/>
    <property type="match status" value="1"/>
</dbReference>
<evidence type="ECO:0000259" key="9">
    <source>
        <dbReference type="PROSITE" id="PS51144"/>
    </source>
</evidence>
<accession>A0A5B7ET09</accession>
<gene>
    <name evidence="10" type="primary">cah-5_1</name>
    <name evidence="10" type="ORF">E2C01_031531</name>
</gene>
<dbReference type="SMART" id="SM01057">
    <property type="entry name" value="Carb_anhydrase"/>
    <property type="match status" value="1"/>
</dbReference>
<sequence>MRPSEELLEQETAVGGPSGGESSSLLRTEDDVSRARSATSRESEFFLFSHSYDHDEPTNFWLDFLVPYGPFVNHFPRQTILRYLLPQNTDSFYRYEGSLTTPPCSETVVWTVFRDPVVAPRRLWHLLRTLRSPPGHGRPIGKNFRNIQAQGARKVYFSYDPESHLIQCNKQEVEELEE</sequence>
<evidence type="ECO:0000256" key="4">
    <source>
        <dbReference type="ARBA" id="ARBA00022723"/>
    </source>
</evidence>
<reference evidence="10 11" key="1">
    <citation type="submission" date="2019-05" db="EMBL/GenBank/DDBJ databases">
        <title>Another draft genome of Portunus trituberculatus and its Hox gene families provides insights of decapod evolution.</title>
        <authorList>
            <person name="Jeong J.-H."/>
            <person name="Song I."/>
            <person name="Kim S."/>
            <person name="Choi T."/>
            <person name="Kim D."/>
            <person name="Ryu S."/>
            <person name="Kim W."/>
        </authorList>
    </citation>
    <scope>NUCLEOTIDE SEQUENCE [LARGE SCALE GENOMIC DNA]</scope>
    <source>
        <tissue evidence="10">Muscle</tissue>
    </source>
</reference>
<dbReference type="PANTHER" id="PTHR18952">
    <property type="entry name" value="CARBONIC ANHYDRASE"/>
    <property type="match status" value="1"/>
</dbReference>
<dbReference type="InterPro" id="IPR036398">
    <property type="entry name" value="CA_dom_sf"/>
</dbReference>
<organism evidence="10 11">
    <name type="scientific">Portunus trituberculatus</name>
    <name type="common">Swimming crab</name>
    <name type="synonym">Neptunus trituberculatus</name>
    <dbReference type="NCBI Taxonomy" id="210409"/>
    <lineage>
        <taxon>Eukaryota</taxon>
        <taxon>Metazoa</taxon>
        <taxon>Ecdysozoa</taxon>
        <taxon>Arthropoda</taxon>
        <taxon>Crustacea</taxon>
        <taxon>Multicrustacea</taxon>
        <taxon>Malacostraca</taxon>
        <taxon>Eumalacostraca</taxon>
        <taxon>Eucarida</taxon>
        <taxon>Decapoda</taxon>
        <taxon>Pleocyemata</taxon>
        <taxon>Brachyura</taxon>
        <taxon>Eubrachyura</taxon>
        <taxon>Portunoidea</taxon>
        <taxon>Portunidae</taxon>
        <taxon>Portuninae</taxon>
        <taxon>Portunus</taxon>
    </lineage>
</organism>
<dbReference type="Proteomes" id="UP000324222">
    <property type="component" value="Unassembled WGS sequence"/>
</dbReference>
<dbReference type="Gene3D" id="3.10.200.10">
    <property type="entry name" value="Alpha carbonic anhydrase"/>
    <property type="match status" value="1"/>
</dbReference>
<name>A0A5B7ET09_PORTR</name>
<feature type="domain" description="Alpha-carbonic anhydrase" evidence="9">
    <location>
        <begin position="1"/>
        <end position="159"/>
    </location>
</feature>
<dbReference type="PROSITE" id="PS51144">
    <property type="entry name" value="ALPHA_CA_2"/>
    <property type="match status" value="1"/>
</dbReference>
<evidence type="ECO:0000256" key="8">
    <source>
        <dbReference type="SAM" id="MobiDB-lite"/>
    </source>
</evidence>
<dbReference type="GO" id="GO:0005737">
    <property type="term" value="C:cytoplasm"/>
    <property type="evidence" value="ECO:0007669"/>
    <property type="project" value="TreeGrafter"/>
</dbReference>
<dbReference type="OrthoDB" id="429145at2759"/>
<dbReference type="InterPro" id="IPR023561">
    <property type="entry name" value="Carbonic_anhydrase_a-class"/>
</dbReference>
<protein>
    <recommendedName>
        <fullName evidence="3">carbonic anhydrase</fullName>
        <ecNumber evidence="3">4.2.1.1</ecNumber>
    </recommendedName>
</protein>
<evidence type="ECO:0000256" key="2">
    <source>
        <dbReference type="ARBA" id="ARBA00010718"/>
    </source>
</evidence>
<keyword evidence="5" id="KW-0862">Zinc</keyword>
<comment type="similarity">
    <text evidence="2">Belongs to the alpha-carbonic anhydrase family.</text>
</comment>
<keyword evidence="6" id="KW-0456">Lyase</keyword>
<evidence type="ECO:0000256" key="3">
    <source>
        <dbReference type="ARBA" id="ARBA00012925"/>
    </source>
</evidence>
<keyword evidence="11" id="KW-1185">Reference proteome</keyword>
<dbReference type="PANTHER" id="PTHR18952:SF141">
    <property type="entry name" value="CARBONIC ANHYDRASE"/>
    <property type="match status" value="1"/>
</dbReference>
<dbReference type="EMBL" id="VSRR010003958">
    <property type="protein sequence ID" value="MPC38030.1"/>
    <property type="molecule type" value="Genomic_DNA"/>
</dbReference>
<comment type="catalytic activity">
    <reaction evidence="7">
        <text>hydrogencarbonate + H(+) = CO2 + H2O</text>
        <dbReference type="Rhea" id="RHEA:10748"/>
        <dbReference type="ChEBI" id="CHEBI:15377"/>
        <dbReference type="ChEBI" id="CHEBI:15378"/>
        <dbReference type="ChEBI" id="CHEBI:16526"/>
        <dbReference type="ChEBI" id="CHEBI:17544"/>
        <dbReference type="EC" id="4.2.1.1"/>
    </reaction>
</comment>
<comment type="caution">
    <text evidence="10">The sequence shown here is derived from an EMBL/GenBank/DDBJ whole genome shotgun (WGS) entry which is preliminary data.</text>
</comment>
<dbReference type="Pfam" id="PF00194">
    <property type="entry name" value="Carb_anhydrase"/>
    <property type="match status" value="1"/>
</dbReference>
<dbReference type="GO" id="GO:0004089">
    <property type="term" value="F:carbonate dehydratase activity"/>
    <property type="evidence" value="ECO:0007669"/>
    <property type="project" value="UniProtKB-EC"/>
</dbReference>
<keyword evidence="4" id="KW-0479">Metal-binding</keyword>
<proteinExistence type="inferred from homology"/>
<evidence type="ECO:0000256" key="5">
    <source>
        <dbReference type="ARBA" id="ARBA00022833"/>
    </source>
</evidence>
<evidence type="ECO:0000256" key="6">
    <source>
        <dbReference type="ARBA" id="ARBA00023239"/>
    </source>
</evidence>
<evidence type="ECO:0000313" key="11">
    <source>
        <dbReference type="Proteomes" id="UP000324222"/>
    </source>
</evidence>
<dbReference type="EC" id="4.2.1.1" evidence="3"/>
<dbReference type="GO" id="GO:0008270">
    <property type="term" value="F:zinc ion binding"/>
    <property type="evidence" value="ECO:0007669"/>
    <property type="project" value="InterPro"/>
</dbReference>
<evidence type="ECO:0000256" key="7">
    <source>
        <dbReference type="ARBA" id="ARBA00048348"/>
    </source>
</evidence>
<feature type="region of interest" description="Disordered" evidence="8">
    <location>
        <begin position="1"/>
        <end position="35"/>
    </location>
</feature>
<comment type="cofactor">
    <cofactor evidence="1">
        <name>Zn(2+)</name>
        <dbReference type="ChEBI" id="CHEBI:29105"/>
    </cofactor>
</comment>
<dbReference type="InterPro" id="IPR001148">
    <property type="entry name" value="CA_dom"/>
</dbReference>
<evidence type="ECO:0000313" key="10">
    <source>
        <dbReference type="EMBL" id="MPC38030.1"/>
    </source>
</evidence>
<evidence type="ECO:0000256" key="1">
    <source>
        <dbReference type="ARBA" id="ARBA00001947"/>
    </source>
</evidence>
<dbReference type="AlphaFoldDB" id="A0A5B7ET09"/>